<evidence type="ECO:0000256" key="4">
    <source>
        <dbReference type="ARBA" id="ARBA00016009"/>
    </source>
</evidence>
<dbReference type="Pfam" id="PF08617">
    <property type="entry name" value="CGI-121"/>
    <property type="match status" value="1"/>
</dbReference>
<evidence type="ECO:0000256" key="8">
    <source>
        <dbReference type="RuleBase" id="RU004398"/>
    </source>
</evidence>
<comment type="caution">
    <text evidence="9">The sequence shown here is derived from an EMBL/GenBank/DDBJ whole genome shotgun (WGS) entry which is preliminary data.</text>
</comment>
<comment type="subcellular location">
    <subcellularLocation>
        <location evidence="1">Nucleus</location>
    </subcellularLocation>
</comment>
<evidence type="ECO:0000256" key="6">
    <source>
        <dbReference type="ARBA" id="ARBA00023242"/>
    </source>
</evidence>
<evidence type="ECO:0000256" key="3">
    <source>
        <dbReference type="ARBA" id="ARBA00015316"/>
    </source>
</evidence>
<evidence type="ECO:0000313" key="9">
    <source>
        <dbReference type="EMBL" id="KAF9155837.1"/>
    </source>
</evidence>
<reference evidence="9" key="1">
    <citation type="journal article" date="2020" name="Fungal Divers.">
        <title>Resolving the Mortierellaceae phylogeny through synthesis of multi-gene phylogenetics and phylogenomics.</title>
        <authorList>
            <person name="Vandepol N."/>
            <person name="Liber J."/>
            <person name="Desiro A."/>
            <person name="Na H."/>
            <person name="Kennedy M."/>
            <person name="Barry K."/>
            <person name="Grigoriev I.V."/>
            <person name="Miller A.N."/>
            <person name="O'Donnell K."/>
            <person name="Stajich J.E."/>
            <person name="Bonito G."/>
        </authorList>
    </citation>
    <scope>NUCLEOTIDE SEQUENCE</scope>
    <source>
        <strain evidence="9">NRRL 6426</strain>
    </source>
</reference>
<dbReference type="GO" id="GO:0002949">
    <property type="term" value="P:tRNA threonylcarbamoyladenosine modification"/>
    <property type="evidence" value="ECO:0007669"/>
    <property type="project" value="TreeGrafter"/>
</dbReference>
<dbReference type="GO" id="GO:0000408">
    <property type="term" value="C:EKC/KEOPS complex"/>
    <property type="evidence" value="ECO:0007669"/>
    <property type="project" value="TreeGrafter"/>
</dbReference>
<dbReference type="AlphaFoldDB" id="A0A9P5S630"/>
<dbReference type="EMBL" id="JAAAUQ010000049">
    <property type="protein sequence ID" value="KAF9155837.1"/>
    <property type="molecule type" value="Genomic_DNA"/>
</dbReference>
<keyword evidence="10" id="KW-1185">Reference proteome</keyword>
<evidence type="ECO:0000256" key="5">
    <source>
        <dbReference type="ARBA" id="ARBA00022694"/>
    </source>
</evidence>
<dbReference type="GO" id="GO:0005829">
    <property type="term" value="C:cytosol"/>
    <property type="evidence" value="ECO:0007669"/>
    <property type="project" value="TreeGrafter"/>
</dbReference>
<evidence type="ECO:0000256" key="2">
    <source>
        <dbReference type="ARBA" id="ARBA00005546"/>
    </source>
</evidence>
<dbReference type="GO" id="GO:0005634">
    <property type="term" value="C:nucleus"/>
    <property type="evidence" value="ECO:0007669"/>
    <property type="project" value="UniProtKB-SubCell"/>
</dbReference>
<evidence type="ECO:0000256" key="7">
    <source>
        <dbReference type="ARBA" id="ARBA00025043"/>
    </source>
</evidence>
<evidence type="ECO:0000256" key="1">
    <source>
        <dbReference type="ARBA" id="ARBA00004123"/>
    </source>
</evidence>
<organism evidence="9 10">
    <name type="scientific">Linnemannia schmuckeri</name>
    <dbReference type="NCBI Taxonomy" id="64567"/>
    <lineage>
        <taxon>Eukaryota</taxon>
        <taxon>Fungi</taxon>
        <taxon>Fungi incertae sedis</taxon>
        <taxon>Mucoromycota</taxon>
        <taxon>Mortierellomycotina</taxon>
        <taxon>Mortierellomycetes</taxon>
        <taxon>Mortierellales</taxon>
        <taxon>Mortierellaceae</taxon>
        <taxon>Linnemannia</taxon>
    </lineage>
</organism>
<protein>
    <recommendedName>
        <fullName evidence="4">EKC/KEOPS complex subunit CGI121</fullName>
    </recommendedName>
    <alternativeName>
        <fullName evidence="3">EKC/KEOPS complex subunit cgi121</fullName>
    </alternativeName>
</protein>
<accession>A0A9P5S630</accession>
<dbReference type="Gene3D" id="3.30.2380.10">
    <property type="entry name" value="CGI121/TPRKB"/>
    <property type="match status" value="1"/>
</dbReference>
<dbReference type="OrthoDB" id="329139at2759"/>
<proteinExistence type="inferred from homology"/>
<comment type="similarity">
    <text evidence="2 8">Belongs to the CGI121/TPRKB family.</text>
</comment>
<dbReference type="InterPro" id="IPR013926">
    <property type="entry name" value="CGI121/TPRKB"/>
</dbReference>
<dbReference type="PANTHER" id="PTHR15840:SF10">
    <property type="entry name" value="EKC_KEOPS COMPLEX SUBUNIT TPRKB"/>
    <property type="match status" value="1"/>
</dbReference>
<dbReference type="InterPro" id="IPR036504">
    <property type="entry name" value="CGI121/TPRKB_sf"/>
</dbReference>
<comment type="function">
    <text evidence="7">Component of the EKC/KEOPS complex that is required for the formation of a threonylcarbamoyl group on adenosine at position 37 (t(6)A37) in tRNAs that read codons beginning with adenine. The complex is probably involved in the transfer of the threonylcarbamoyl moiety of threonylcarbamoyl-AMP (TC-AMP) to the N6 group of A37. CGI121 acts as an allosteric effector that regulates the t(6)A activity of the complex. The EKC/KEOPS complex also promotes both telomere uncapping and telomere elongation. The complex is required for efficient recruitment of transcriptional coactivators. CGI121 is not required for tRNA modification.</text>
</comment>
<sequence>MESFPIESLPSAGDIHMACFTAVKNAPELKEKLQNQDKSLTFAMVESNLIMDVFQLLVAATKAAHDNETGKLATQNISSEIIYNLSPSKNIAESLKRFGITEDTTSLIAVKIGGNPDEIMEEMSRTVDGNLVSFSKLDQEKDMVKLRQYYKIDPKVTEDKEILNWIIGAMSMKNVQ</sequence>
<gene>
    <name evidence="9" type="ORF">BG015_008414</name>
</gene>
<dbReference type="PANTHER" id="PTHR15840">
    <property type="entry name" value="CGI-121 FAMILY MEMBER"/>
    <property type="match status" value="1"/>
</dbReference>
<evidence type="ECO:0000313" key="10">
    <source>
        <dbReference type="Proteomes" id="UP000748756"/>
    </source>
</evidence>
<keyword evidence="5" id="KW-0819">tRNA processing</keyword>
<dbReference type="SUPFAM" id="SSF143870">
    <property type="entry name" value="PF0523-like"/>
    <property type="match status" value="1"/>
</dbReference>
<dbReference type="Proteomes" id="UP000748756">
    <property type="component" value="Unassembled WGS sequence"/>
</dbReference>
<keyword evidence="6 8" id="KW-0539">Nucleus</keyword>
<name>A0A9P5S630_9FUNG</name>